<accession>A0A941FSF0</accession>
<organism evidence="1 2">
    <name type="scientific">Peribacillus frigoritolerans</name>
    <dbReference type="NCBI Taxonomy" id="450367"/>
    <lineage>
        <taxon>Bacteria</taxon>
        <taxon>Bacillati</taxon>
        <taxon>Bacillota</taxon>
        <taxon>Bacilli</taxon>
        <taxon>Bacillales</taxon>
        <taxon>Bacillaceae</taxon>
        <taxon>Peribacillus</taxon>
    </lineage>
</organism>
<reference evidence="1" key="1">
    <citation type="submission" date="2021-04" db="EMBL/GenBank/DDBJ databases">
        <title>Whole genome sequencing of Enterococci isolates from hospitalized patients.</title>
        <authorList>
            <person name="Ogoti B.M."/>
            <person name="Onyambu F.G."/>
        </authorList>
    </citation>
    <scope>NUCLEOTIDE SEQUENCE</scope>
    <source>
        <strain evidence="1">242</strain>
    </source>
</reference>
<dbReference type="AlphaFoldDB" id="A0A941FSF0"/>
<evidence type="ECO:0000313" key="2">
    <source>
        <dbReference type="Proteomes" id="UP000680045"/>
    </source>
</evidence>
<name>A0A941FSF0_9BACI</name>
<dbReference type="Proteomes" id="UP000680045">
    <property type="component" value="Unassembled WGS sequence"/>
</dbReference>
<comment type="caution">
    <text evidence="1">The sequence shown here is derived from an EMBL/GenBank/DDBJ whole genome shotgun (WGS) entry which is preliminary data.</text>
</comment>
<protein>
    <submittedName>
        <fullName evidence="1">Uncharacterized protein</fullName>
    </submittedName>
</protein>
<gene>
    <name evidence="1" type="ORF">KEH51_17205</name>
</gene>
<evidence type="ECO:0000313" key="1">
    <source>
        <dbReference type="EMBL" id="MBR8645297.1"/>
    </source>
</evidence>
<sequence length="81" mass="9426">MELSAYENTPLSEIYGWANLENQLFESLYAFENYPMKLANNDEIKVSLKEGRKRHIIQSSSSSPLVQVFKLNLMRQRSIQS</sequence>
<dbReference type="EMBL" id="JAGTPW010000031">
    <property type="protein sequence ID" value="MBR8645297.1"/>
    <property type="molecule type" value="Genomic_DNA"/>
</dbReference>
<proteinExistence type="predicted"/>